<dbReference type="GeneID" id="63803316"/>
<evidence type="ECO:0000313" key="3">
    <source>
        <dbReference type="Proteomes" id="UP000193922"/>
    </source>
</evidence>
<keyword evidence="1" id="KW-0812">Transmembrane</keyword>
<dbReference type="EMBL" id="MCFD01000002">
    <property type="protein sequence ID" value="ORX73362.1"/>
    <property type="molecule type" value="Genomic_DNA"/>
</dbReference>
<dbReference type="OrthoDB" id="5597070at2759"/>
<name>A0A1Y1WIQ9_9FUNG</name>
<reference evidence="2 3" key="1">
    <citation type="submission" date="2016-07" db="EMBL/GenBank/DDBJ databases">
        <title>Pervasive Adenine N6-methylation of Active Genes in Fungi.</title>
        <authorList>
            <consortium name="DOE Joint Genome Institute"/>
            <person name="Mondo S.J."/>
            <person name="Dannebaum R.O."/>
            <person name="Kuo R.C."/>
            <person name="Labutti K."/>
            <person name="Haridas S."/>
            <person name="Kuo A."/>
            <person name="Salamov A."/>
            <person name="Ahrendt S.R."/>
            <person name="Lipzen A."/>
            <person name="Sullivan W."/>
            <person name="Andreopoulos W.B."/>
            <person name="Clum A."/>
            <person name="Lindquist E."/>
            <person name="Daum C."/>
            <person name="Ramamoorthy G.K."/>
            <person name="Gryganskyi A."/>
            <person name="Culley D."/>
            <person name="Magnuson J.K."/>
            <person name="James T.Y."/>
            <person name="O'Malley M.A."/>
            <person name="Stajich J.E."/>
            <person name="Spatafora J.W."/>
            <person name="Visel A."/>
            <person name="Grigoriev I.V."/>
        </authorList>
    </citation>
    <scope>NUCLEOTIDE SEQUENCE [LARGE SCALE GENOMIC DNA]</scope>
    <source>
        <strain evidence="2 3">ATCC 12442</strain>
    </source>
</reference>
<keyword evidence="1" id="KW-1133">Transmembrane helix</keyword>
<proteinExistence type="predicted"/>
<feature type="transmembrane region" description="Helical" evidence="1">
    <location>
        <begin position="50"/>
        <end position="67"/>
    </location>
</feature>
<evidence type="ECO:0000313" key="2">
    <source>
        <dbReference type="EMBL" id="ORX73362.1"/>
    </source>
</evidence>
<evidence type="ECO:0000256" key="1">
    <source>
        <dbReference type="SAM" id="Phobius"/>
    </source>
</evidence>
<gene>
    <name evidence="2" type="ORF">DL89DRAFT_265443</name>
</gene>
<dbReference type="RefSeq" id="XP_040746702.1">
    <property type="nucleotide sequence ID" value="XM_040886668.1"/>
</dbReference>
<protein>
    <submittedName>
        <fullName evidence="2">Uncharacterized protein</fullName>
    </submittedName>
</protein>
<keyword evidence="1" id="KW-0472">Membrane</keyword>
<feature type="transmembrane region" description="Helical" evidence="1">
    <location>
        <begin position="108"/>
        <end position="131"/>
    </location>
</feature>
<organism evidence="2 3">
    <name type="scientific">Linderina pennispora</name>
    <dbReference type="NCBI Taxonomy" id="61395"/>
    <lineage>
        <taxon>Eukaryota</taxon>
        <taxon>Fungi</taxon>
        <taxon>Fungi incertae sedis</taxon>
        <taxon>Zoopagomycota</taxon>
        <taxon>Kickxellomycotina</taxon>
        <taxon>Kickxellomycetes</taxon>
        <taxon>Kickxellales</taxon>
        <taxon>Kickxellaceae</taxon>
        <taxon>Linderina</taxon>
    </lineage>
</organism>
<dbReference type="Proteomes" id="UP000193922">
    <property type="component" value="Unassembled WGS sequence"/>
</dbReference>
<comment type="caution">
    <text evidence="2">The sequence shown here is derived from an EMBL/GenBank/DDBJ whole genome shotgun (WGS) entry which is preliminary data.</text>
</comment>
<feature type="transmembrane region" description="Helical" evidence="1">
    <location>
        <begin position="74"/>
        <end position="96"/>
    </location>
</feature>
<feature type="transmembrane region" description="Helical" evidence="1">
    <location>
        <begin position="152"/>
        <end position="176"/>
    </location>
</feature>
<sequence>MAQDPHSFNQFDERLSTLRAQRQLRNLTVFRVIVAMQELLFQYIEVSTNTGCRILTTLALLVFIYVMPKSARWIRISMVIVCAALSVVPECFPLFIPPSAIGIQSGSLPTSGILLATIVGIVSMAITLAGLSDSTLYMEQRRHRTSVLVVRTLKSVVWFPVIPIVALGFTTAYSIVQYKTGRRTHSMECCRPGIAVLGRAAVPLELVSGEMESRLSRMELHTFVR</sequence>
<dbReference type="AlphaFoldDB" id="A0A1Y1WIQ9"/>
<accession>A0A1Y1WIQ9</accession>
<keyword evidence="3" id="KW-1185">Reference proteome</keyword>